<proteinExistence type="predicted"/>
<reference evidence="1 2" key="1">
    <citation type="submission" date="2024-04" db="EMBL/GenBank/DDBJ databases">
        <title>genome sequences of Mucor flavus KT1a and Helicostylum pulchrum KT1b strains isolation_sourced from the surface of a dry-aged beef.</title>
        <authorList>
            <person name="Toyotome T."/>
            <person name="Hosono M."/>
            <person name="Torimaru M."/>
            <person name="Fukuda K."/>
            <person name="Mikami N."/>
        </authorList>
    </citation>
    <scope>NUCLEOTIDE SEQUENCE [LARGE SCALE GENOMIC DNA]</scope>
    <source>
        <strain evidence="1 2">KT1b</strain>
    </source>
</reference>
<protein>
    <submittedName>
        <fullName evidence="1">Uncharacterized protein</fullName>
    </submittedName>
</protein>
<dbReference type="Proteomes" id="UP001476247">
    <property type="component" value="Unassembled WGS sequence"/>
</dbReference>
<comment type="caution">
    <text evidence="1">The sequence shown here is derived from an EMBL/GenBank/DDBJ whole genome shotgun (WGS) entry which is preliminary data.</text>
</comment>
<accession>A0ABP9XPK9</accession>
<sequence length="88" mass="10353">MTVKTKHILVDSTTAPEMNDNDIDQDEIHYKVNIPKFVFTNIERYSVMFEEVCDTYNISREGSRALRHLINMMLADETLGKYSFKLLY</sequence>
<keyword evidence="2" id="KW-1185">Reference proteome</keyword>
<evidence type="ECO:0000313" key="2">
    <source>
        <dbReference type="Proteomes" id="UP001476247"/>
    </source>
</evidence>
<dbReference type="EMBL" id="BAABUJ010000005">
    <property type="protein sequence ID" value="GAA5796300.1"/>
    <property type="molecule type" value="Genomic_DNA"/>
</dbReference>
<organism evidence="1 2">
    <name type="scientific">Helicostylum pulchrum</name>
    <dbReference type="NCBI Taxonomy" id="562976"/>
    <lineage>
        <taxon>Eukaryota</taxon>
        <taxon>Fungi</taxon>
        <taxon>Fungi incertae sedis</taxon>
        <taxon>Mucoromycota</taxon>
        <taxon>Mucoromycotina</taxon>
        <taxon>Mucoromycetes</taxon>
        <taxon>Mucorales</taxon>
        <taxon>Mucorineae</taxon>
        <taxon>Mucoraceae</taxon>
        <taxon>Helicostylum</taxon>
    </lineage>
</organism>
<gene>
    <name evidence="1" type="ORF">HPULCUR_001670</name>
</gene>
<name>A0ABP9XPK9_9FUNG</name>
<evidence type="ECO:0000313" key="1">
    <source>
        <dbReference type="EMBL" id="GAA5796300.1"/>
    </source>
</evidence>